<evidence type="ECO:0000313" key="6">
    <source>
        <dbReference type="EMBL" id="TRX60417.1"/>
    </source>
</evidence>
<dbReference type="SUPFAM" id="SSF88713">
    <property type="entry name" value="Glycoside hydrolase/deacetylase"/>
    <property type="match status" value="1"/>
</dbReference>
<dbReference type="Pfam" id="PF01522">
    <property type="entry name" value="Polysacc_deac_1"/>
    <property type="match status" value="1"/>
</dbReference>
<dbReference type="AlphaFoldDB" id="A0A553FT58"/>
<organism evidence="6 7">
    <name type="scientific">Corynebacterium hiratae</name>
    <dbReference type="NCBI Taxonomy" id="3139423"/>
    <lineage>
        <taxon>Bacteria</taxon>
        <taxon>Bacillati</taxon>
        <taxon>Actinomycetota</taxon>
        <taxon>Actinomycetes</taxon>
        <taxon>Mycobacteriales</taxon>
        <taxon>Corynebacteriaceae</taxon>
        <taxon>Corynebacterium</taxon>
    </lineage>
</organism>
<dbReference type="PANTHER" id="PTHR10587">
    <property type="entry name" value="GLYCOSYL TRANSFERASE-RELATED"/>
    <property type="match status" value="1"/>
</dbReference>
<keyword evidence="4" id="KW-0732">Signal</keyword>
<comment type="caution">
    <text evidence="6">The sequence shown here is derived from an EMBL/GenBank/DDBJ whole genome shotgun (WGS) entry which is preliminary data.</text>
</comment>
<evidence type="ECO:0000256" key="2">
    <source>
        <dbReference type="ARBA" id="ARBA00022801"/>
    </source>
</evidence>
<evidence type="ECO:0000256" key="4">
    <source>
        <dbReference type="SAM" id="SignalP"/>
    </source>
</evidence>
<dbReference type="InterPro" id="IPR002509">
    <property type="entry name" value="NODB_dom"/>
</dbReference>
<dbReference type="GO" id="GO:0005975">
    <property type="term" value="P:carbohydrate metabolic process"/>
    <property type="evidence" value="ECO:0007669"/>
    <property type="project" value="InterPro"/>
</dbReference>
<dbReference type="InterPro" id="IPR050248">
    <property type="entry name" value="Polysacc_deacetylase_ArnD"/>
</dbReference>
<evidence type="ECO:0000259" key="5">
    <source>
        <dbReference type="PROSITE" id="PS51677"/>
    </source>
</evidence>
<dbReference type="PANTHER" id="PTHR10587:SF133">
    <property type="entry name" value="CHITIN DEACETYLASE 1-RELATED"/>
    <property type="match status" value="1"/>
</dbReference>
<accession>A0A553FT58</accession>
<protein>
    <submittedName>
        <fullName evidence="6">Polysaccharide deacetylase family protein</fullName>
    </submittedName>
</protein>
<feature type="compositionally biased region" description="Basic and acidic residues" evidence="3">
    <location>
        <begin position="87"/>
        <end position="99"/>
    </location>
</feature>
<evidence type="ECO:0000256" key="3">
    <source>
        <dbReference type="SAM" id="MobiDB-lite"/>
    </source>
</evidence>
<dbReference type="PROSITE" id="PS51677">
    <property type="entry name" value="NODB"/>
    <property type="match status" value="1"/>
</dbReference>
<feature type="domain" description="NodB homology" evidence="5">
    <location>
        <begin position="110"/>
        <end position="286"/>
    </location>
</feature>
<keyword evidence="7" id="KW-1185">Reference proteome</keyword>
<feature type="signal peptide" evidence="4">
    <location>
        <begin position="1"/>
        <end position="26"/>
    </location>
</feature>
<dbReference type="InterPro" id="IPR011330">
    <property type="entry name" value="Glyco_hydro/deAcase_b/a-brl"/>
</dbReference>
<name>A0A553FT58_9CORY</name>
<dbReference type="RefSeq" id="WP_144013713.1">
    <property type="nucleotide sequence ID" value="NZ_VKDK01000015.1"/>
</dbReference>
<evidence type="ECO:0000313" key="7">
    <source>
        <dbReference type="Proteomes" id="UP000320443"/>
    </source>
</evidence>
<dbReference type="Proteomes" id="UP000320443">
    <property type="component" value="Unassembled WGS sequence"/>
</dbReference>
<sequence>MRRILLRSVAALTLAATVTVPQQATAQELPTLPQPSIPQPTIPTVQDMRREVDRIEYEAYKALPKELQDNPVFAGSSRPAATQSGKPRADKPDQADKAKSQSIADDTCSNCVAITYDDGPDALTGQLLDTLKAKDAHASFMVLAPHAYAHPELLRRMEAEGHTVGNHTDTHRELNKLPANDVDAEIKSGTAAIKAATGETPRWLRPPYGATNQTVAHAAKNNGQAQALWSIDTLDWKDRNSDHICAAAVDGTQAGDIILMHDIHATTVDAAPCVIDGLRAKGLEPVSLDTLIPNPEPGRQYLSR</sequence>
<evidence type="ECO:0000256" key="1">
    <source>
        <dbReference type="ARBA" id="ARBA00022723"/>
    </source>
</evidence>
<reference evidence="6 7" key="1">
    <citation type="submission" date="2019-07" db="EMBL/GenBank/DDBJ databases">
        <title>Draft genome of C. aurimucosum strain 2274.</title>
        <authorList>
            <person name="Pacheco L.G.C."/>
            <person name="Aguiar E.R.G.R."/>
            <person name="Santos C.S."/>
            <person name="Rocha D.J.P.G."/>
            <person name="Sant'Anna L.O."/>
            <person name="Mattos-Guaraldi A.L."/>
            <person name="Santos L.S."/>
        </authorList>
    </citation>
    <scope>NUCLEOTIDE SEQUENCE [LARGE SCALE GENOMIC DNA]</scope>
    <source>
        <strain evidence="6 7">2274</strain>
    </source>
</reference>
<proteinExistence type="predicted"/>
<keyword evidence="1" id="KW-0479">Metal-binding</keyword>
<dbReference type="GO" id="GO:0016810">
    <property type="term" value="F:hydrolase activity, acting on carbon-nitrogen (but not peptide) bonds"/>
    <property type="evidence" value="ECO:0007669"/>
    <property type="project" value="InterPro"/>
</dbReference>
<dbReference type="GO" id="GO:0016020">
    <property type="term" value="C:membrane"/>
    <property type="evidence" value="ECO:0007669"/>
    <property type="project" value="TreeGrafter"/>
</dbReference>
<feature type="chain" id="PRO_5021749232" evidence="4">
    <location>
        <begin position="27"/>
        <end position="304"/>
    </location>
</feature>
<feature type="region of interest" description="Disordered" evidence="3">
    <location>
        <begin position="68"/>
        <end position="102"/>
    </location>
</feature>
<keyword evidence="2" id="KW-0378">Hydrolase</keyword>
<dbReference type="GO" id="GO:0046872">
    <property type="term" value="F:metal ion binding"/>
    <property type="evidence" value="ECO:0007669"/>
    <property type="project" value="UniProtKB-KW"/>
</dbReference>
<gene>
    <name evidence="6" type="ORF">FNY97_09065</name>
</gene>
<dbReference type="Gene3D" id="3.20.20.370">
    <property type="entry name" value="Glycoside hydrolase/deacetylase"/>
    <property type="match status" value="1"/>
</dbReference>
<dbReference type="EMBL" id="VKDK01000015">
    <property type="protein sequence ID" value="TRX60417.1"/>
    <property type="molecule type" value="Genomic_DNA"/>
</dbReference>